<sequence length="208" mass="22920">MAPNGLTAINVLIYAYILTRLPALLKGQNQRKRRIYKATIAAMLSCTGSIVACITVCLQLLPWFLWQGKIWPVWCFCFFFKVGSDLHFIGVAWVTFFMFKKMLRHILLLLLVLALLVAAKVTANAKGTTKVAVTTKAKVTATAKVTTQKPCSKGYRYCGPKCVSTDLPCSSELSEKLGEGKLISSGKCRPPMVECHGKCTTFNFPCVA</sequence>
<keyword evidence="1" id="KW-0812">Transmembrane</keyword>
<evidence type="ECO:0000313" key="3">
    <source>
        <dbReference type="Proteomes" id="UP001177023"/>
    </source>
</evidence>
<comment type="caution">
    <text evidence="2">The sequence shown here is derived from an EMBL/GenBank/DDBJ whole genome shotgun (WGS) entry which is preliminary data.</text>
</comment>
<evidence type="ECO:0000256" key="1">
    <source>
        <dbReference type="SAM" id="Phobius"/>
    </source>
</evidence>
<keyword evidence="1" id="KW-1133">Transmembrane helix</keyword>
<dbReference type="EMBL" id="CATQJA010000793">
    <property type="protein sequence ID" value="CAJ0564068.1"/>
    <property type="molecule type" value="Genomic_DNA"/>
</dbReference>
<keyword evidence="3" id="KW-1185">Reference proteome</keyword>
<feature type="transmembrane region" description="Helical" evidence="1">
    <location>
        <begin position="6"/>
        <end position="23"/>
    </location>
</feature>
<protein>
    <submittedName>
        <fullName evidence="2">Uncharacterized protein</fullName>
    </submittedName>
</protein>
<gene>
    <name evidence="2" type="ORF">MSPICULIGERA_LOCUS2764</name>
</gene>
<keyword evidence="1" id="KW-0472">Membrane</keyword>
<proteinExistence type="predicted"/>
<dbReference type="AlphaFoldDB" id="A0AA36FVP2"/>
<name>A0AA36FVP2_9BILA</name>
<feature type="non-terminal residue" evidence="2">
    <location>
        <position position="1"/>
    </location>
</feature>
<reference evidence="2" key="1">
    <citation type="submission" date="2023-06" db="EMBL/GenBank/DDBJ databases">
        <authorList>
            <person name="Delattre M."/>
        </authorList>
    </citation>
    <scope>NUCLEOTIDE SEQUENCE</scope>
    <source>
        <strain evidence="2">AF72</strain>
    </source>
</reference>
<feature type="transmembrane region" description="Helical" evidence="1">
    <location>
        <begin position="106"/>
        <end position="123"/>
    </location>
</feature>
<evidence type="ECO:0000313" key="2">
    <source>
        <dbReference type="EMBL" id="CAJ0564068.1"/>
    </source>
</evidence>
<accession>A0AA36FVP2</accession>
<organism evidence="2 3">
    <name type="scientific">Mesorhabditis spiculigera</name>
    <dbReference type="NCBI Taxonomy" id="96644"/>
    <lineage>
        <taxon>Eukaryota</taxon>
        <taxon>Metazoa</taxon>
        <taxon>Ecdysozoa</taxon>
        <taxon>Nematoda</taxon>
        <taxon>Chromadorea</taxon>
        <taxon>Rhabditida</taxon>
        <taxon>Rhabditina</taxon>
        <taxon>Rhabditomorpha</taxon>
        <taxon>Rhabditoidea</taxon>
        <taxon>Rhabditidae</taxon>
        <taxon>Mesorhabditinae</taxon>
        <taxon>Mesorhabditis</taxon>
    </lineage>
</organism>
<dbReference type="Proteomes" id="UP001177023">
    <property type="component" value="Unassembled WGS sequence"/>
</dbReference>
<feature type="transmembrane region" description="Helical" evidence="1">
    <location>
        <begin position="35"/>
        <end position="65"/>
    </location>
</feature>
<feature type="transmembrane region" description="Helical" evidence="1">
    <location>
        <begin position="71"/>
        <end position="99"/>
    </location>
</feature>